<proteinExistence type="predicted"/>
<organism evidence="2 3">
    <name type="scientific">Meloidogyne enterolobii</name>
    <name type="common">Root-knot nematode worm</name>
    <name type="synonym">Meloidogyne mayaguensis</name>
    <dbReference type="NCBI Taxonomy" id="390850"/>
    <lineage>
        <taxon>Eukaryota</taxon>
        <taxon>Metazoa</taxon>
        <taxon>Ecdysozoa</taxon>
        <taxon>Nematoda</taxon>
        <taxon>Chromadorea</taxon>
        <taxon>Rhabditida</taxon>
        <taxon>Tylenchina</taxon>
        <taxon>Tylenchomorpha</taxon>
        <taxon>Tylenchoidea</taxon>
        <taxon>Meloidogynidae</taxon>
        <taxon>Meloidogyninae</taxon>
        <taxon>Meloidogyne</taxon>
    </lineage>
</organism>
<keyword evidence="1" id="KW-1133">Transmembrane helix</keyword>
<evidence type="ECO:0000313" key="2">
    <source>
        <dbReference type="EMBL" id="CAD2195604.1"/>
    </source>
</evidence>
<accession>A0A6V7X8G9</accession>
<dbReference type="AlphaFoldDB" id="A0A6V7X8G9"/>
<evidence type="ECO:0000313" key="3">
    <source>
        <dbReference type="Proteomes" id="UP000580250"/>
    </source>
</evidence>
<feature type="transmembrane region" description="Helical" evidence="1">
    <location>
        <begin position="20"/>
        <end position="39"/>
    </location>
</feature>
<keyword evidence="1" id="KW-0812">Transmembrane</keyword>
<dbReference type="EMBL" id="CAJEWN010001231">
    <property type="protein sequence ID" value="CAD2195604.1"/>
    <property type="molecule type" value="Genomic_DNA"/>
</dbReference>
<reference evidence="2 3" key="1">
    <citation type="submission" date="2020-08" db="EMBL/GenBank/DDBJ databases">
        <authorList>
            <person name="Koutsovoulos G."/>
            <person name="Danchin GJ E."/>
        </authorList>
    </citation>
    <scope>NUCLEOTIDE SEQUENCE [LARGE SCALE GENOMIC DNA]</scope>
</reference>
<name>A0A6V7X8G9_MELEN</name>
<evidence type="ECO:0000256" key="1">
    <source>
        <dbReference type="SAM" id="Phobius"/>
    </source>
</evidence>
<comment type="caution">
    <text evidence="2">The sequence shown here is derived from an EMBL/GenBank/DDBJ whole genome shotgun (WGS) entry which is preliminary data.</text>
</comment>
<gene>
    <name evidence="2" type="ORF">MENT_LOCUS48708</name>
</gene>
<sequence>MMLLCSIKKGNRFTTHKFIIQHYFCYKFTIIISVIKWQYNNKINIRFYRIYI</sequence>
<protein>
    <submittedName>
        <fullName evidence="2">Uncharacterized protein</fullName>
    </submittedName>
</protein>
<dbReference type="Proteomes" id="UP000580250">
    <property type="component" value="Unassembled WGS sequence"/>
</dbReference>
<keyword evidence="1" id="KW-0472">Membrane</keyword>